<feature type="compositionally biased region" description="Polar residues" evidence="1">
    <location>
        <begin position="212"/>
        <end position="223"/>
    </location>
</feature>
<feature type="compositionally biased region" description="Basic residues" evidence="1">
    <location>
        <begin position="185"/>
        <end position="201"/>
    </location>
</feature>
<evidence type="ECO:0000256" key="1">
    <source>
        <dbReference type="SAM" id="MobiDB-lite"/>
    </source>
</evidence>
<gene>
    <name evidence="2" type="ORF">ODALV1_LOCUS14230</name>
</gene>
<feature type="region of interest" description="Disordered" evidence="1">
    <location>
        <begin position="170"/>
        <end position="223"/>
    </location>
</feature>
<reference evidence="2 3" key="1">
    <citation type="submission" date="2024-08" db="EMBL/GenBank/DDBJ databases">
        <authorList>
            <person name="Cucini C."/>
            <person name="Frati F."/>
        </authorList>
    </citation>
    <scope>NUCLEOTIDE SEQUENCE [LARGE SCALE GENOMIC DNA]</scope>
</reference>
<evidence type="ECO:0000313" key="3">
    <source>
        <dbReference type="Proteomes" id="UP001642540"/>
    </source>
</evidence>
<sequence>MPEHQRGGNKSMVSANNNSVSDVVAHVITEASTSSPLARQPIRVINGCRPELQSQVLLNTKTSQPFDDLVKDLAASVRIPKQPLGNVLETLSGRHIRSYSQLRSELRAGQRAFYVYSYDKAEKQTAVYSRPLPTNFINHYEPPNGNRVTMGNGPYRSYLGHKPLAKSMLGKVESNSSSDLSIVSKRQKQRRKKSQTRRRSHSPTPTSRSLVGVSNTNAYSPYS</sequence>
<evidence type="ECO:0000313" key="2">
    <source>
        <dbReference type="EMBL" id="CAL8110418.1"/>
    </source>
</evidence>
<dbReference type="EMBL" id="CAXLJM020000045">
    <property type="protein sequence ID" value="CAL8110418.1"/>
    <property type="molecule type" value="Genomic_DNA"/>
</dbReference>
<organism evidence="2 3">
    <name type="scientific">Orchesella dallaii</name>
    <dbReference type="NCBI Taxonomy" id="48710"/>
    <lineage>
        <taxon>Eukaryota</taxon>
        <taxon>Metazoa</taxon>
        <taxon>Ecdysozoa</taxon>
        <taxon>Arthropoda</taxon>
        <taxon>Hexapoda</taxon>
        <taxon>Collembola</taxon>
        <taxon>Entomobryomorpha</taxon>
        <taxon>Entomobryoidea</taxon>
        <taxon>Orchesellidae</taxon>
        <taxon>Orchesellinae</taxon>
        <taxon>Orchesella</taxon>
    </lineage>
</organism>
<name>A0ABP1QUW5_9HEXA</name>
<protein>
    <submittedName>
        <fullName evidence="2">Uncharacterized protein</fullName>
    </submittedName>
</protein>
<keyword evidence="3" id="KW-1185">Reference proteome</keyword>
<accession>A0ABP1QUW5</accession>
<dbReference type="Proteomes" id="UP001642540">
    <property type="component" value="Unassembled WGS sequence"/>
</dbReference>
<comment type="caution">
    <text evidence="2">The sequence shown here is derived from an EMBL/GenBank/DDBJ whole genome shotgun (WGS) entry which is preliminary data.</text>
</comment>
<proteinExistence type="predicted"/>